<protein>
    <submittedName>
        <fullName evidence="1">Uncharacterized protein</fullName>
    </submittedName>
</protein>
<accession>A0AA36CKH6</accession>
<proteinExistence type="predicted"/>
<keyword evidence="2" id="KW-1185">Reference proteome</keyword>
<evidence type="ECO:0000313" key="1">
    <source>
        <dbReference type="EMBL" id="CAJ0569691.1"/>
    </source>
</evidence>
<sequence>MKAIIVRTSSIYEASGMACKALACCSTIDNLFETLDFDGGTAEILLQYVFDGRSAIALTISSAFGKVEEAECNSSGSCAHNRKVNDYTINLQSRSVPHEGGKSPLTAMKTFLRTLVSRTSTVYDS</sequence>
<feature type="non-terminal residue" evidence="1">
    <location>
        <position position="1"/>
    </location>
</feature>
<dbReference type="EMBL" id="CATQJA010002097">
    <property type="protein sequence ID" value="CAJ0569691.1"/>
    <property type="molecule type" value="Genomic_DNA"/>
</dbReference>
<dbReference type="Proteomes" id="UP001177023">
    <property type="component" value="Unassembled WGS sequence"/>
</dbReference>
<comment type="caution">
    <text evidence="1">The sequence shown here is derived from an EMBL/GenBank/DDBJ whole genome shotgun (WGS) entry which is preliminary data.</text>
</comment>
<name>A0AA36CKH6_9BILA</name>
<reference evidence="1" key="1">
    <citation type="submission" date="2023-06" db="EMBL/GenBank/DDBJ databases">
        <authorList>
            <person name="Delattre M."/>
        </authorList>
    </citation>
    <scope>NUCLEOTIDE SEQUENCE</scope>
    <source>
        <strain evidence="1">AF72</strain>
    </source>
</reference>
<organism evidence="1 2">
    <name type="scientific">Mesorhabditis spiculigera</name>
    <dbReference type="NCBI Taxonomy" id="96644"/>
    <lineage>
        <taxon>Eukaryota</taxon>
        <taxon>Metazoa</taxon>
        <taxon>Ecdysozoa</taxon>
        <taxon>Nematoda</taxon>
        <taxon>Chromadorea</taxon>
        <taxon>Rhabditida</taxon>
        <taxon>Rhabditina</taxon>
        <taxon>Rhabditomorpha</taxon>
        <taxon>Rhabditoidea</taxon>
        <taxon>Rhabditidae</taxon>
        <taxon>Mesorhabditinae</taxon>
        <taxon>Mesorhabditis</taxon>
    </lineage>
</organism>
<evidence type="ECO:0000313" key="2">
    <source>
        <dbReference type="Proteomes" id="UP001177023"/>
    </source>
</evidence>
<dbReference type="AlphaFoldDB" id="A0AA36CKH6"/>
<gene>
    <name evidence="1" type="ORF">MSPICULIGERA_LOCUS8159</name>
</gene>